<comment type="caution">
    <text evidence="1">The sequence shown here is derived from an EMBL/GenBank/DDBJ whole genome shotgun (WGS) entry which is preliminary data.</text>
</comment>
<organism evidence="1 2">
    <name type="scientific">Trifolium pratense</name>
    <name type="common">Red clover</name>
    <dbReference type="NCBI Taxonomy" id="57577"/>
    <lineage>
        <taxon>Eukaryota</taxon>
        <taxon>Viridiplantae</taxon>
        <taxon>Streptophyta</taxon>
        <taxon>Embryophyta</taxon>
        <taxon>Tracheophyta</taxon>
        <taxon>Spermatophyta</taxon>
        <taxon>Magnoliopsida</taxon>
        <taxon>eudicotyledons</taxon>
        <taxon>Gunneridae</taxon>
        <taxon>Pentapetalae</taxon>
        <taxon>rosids</taxon>
        <taxon>fabids</taxon>
        <taxon>Fabales</taxon>
        <taxon>Fabaceae</taxon>
        <taxon>Papilionoideae</taxon>
        <taxon>50 kb inversion clade</taxon>
        <taxon>NPAAA clade</taxon>
        <taxon>Hologalegina</taxon>
        <taxon>IRL clade</taxon>
        <taxon>Trifolieae</taxon>
        <taxon>Trifolium</taxon>
    </lineage>
</organism>
<feature type="non-terminal residue" evidence="1">
    <location>
        <position position="22"/>
    </location>
</feature>
<protein>
    <submittedName>
        <fullName evidence="1">Uncharacterized protein</fullName>
    </submittedName>
</protein>
<reference evidence="1 2" key="2">
    <citation type="journal article" date="2017" name="Front. Plant Sci.">
        <title>Gene Classification and Mining of Molecular Markers Useful in Red Clover (Trifolium pratense) Breeding.</title>
        <authorList>
            <person name="Istvanek J."/>
            <person name="Dluhosova J."/>
            <person name="Dluhos P."/>
            <person name="Patkova L."/>
            <person name="Nedelnik J."/>
            <person name="Repkova J."/>
        </authorList>
    </citation>
    <scope>NUCLEOTIDE SEQUENCE [LARGE SCALE GENOMIC DNA]</scope>
    <source>
        <strain evidence="2">cv. Tatra</strain>
        <tissue evidence="1">Young leaves</tissue>
    </source>
</reference>
<dbReference type="EMBL" id="ASHM01106125">
    <property type="protein sequence ID" value="PNX68670.1"/>
    <property type="molecule type" value="Genomic_DNA"/>
</dbReference>
<reference evidence="1 2" key="1">
    <citation type="journal article" date="2014" name="Am. J. Bot.">
        <title>Genome assembly and annotation for red clover (Trifolium pratense; Fabaceae).</title>
        <authorList>
            <person name="Istvanek J."/>
            <person name="Jaros M."/>
            <person name="Krenek A."/>
            <person name="Repkova J."/>
        </authorList>
    </citation>
    <scope>NUCLEOTIDE SEQUENCE [LARGE SCALE GENOMIC DNA]</scope>
    <source>
        <strain evidence="2">cv. Tatra</strain>
        <tissue evidence="1">Young leaves</tissue>
    </source>
</reference>
<dbReference type="Proteomes" id="UP000236291">
    <property type="component" value="Unassembled WGS sequence"/>
</dbReference>
<proteinExistence type="predicted"/>
<name>A0A2K3KQV8_TRIPR</name>
<sequence length="22" mass="2375">MEVLRPHILVIVAAKKEATNAA</sequence>
<gene>
    <name evidence="1" type="ORF">L195_g056295</name>
</gene>
<evidence type="ECO:0000313" key="2">
    <source>
        <dbReference type="Proteomes" id="UP000236291"/>
    </source>
</evidence>
<accession>A0A2K3KQV8</accession>
<evidence type="ECO:0000313" key="1">
    <source>
        <dbReference type="EMBL" id="PNX68670.1"/>
    </source>
</evidence>
<dbReference type="AlphaFoldDB" id="A0A2K3KQV8"/>